<dbReference type="Proteomes" id="UP000298355">
    <property type="component" value="Unassembled WGS sequence"/>
</dbReference>
<proteinExistence type="predicted"/>
<sequence>MPERTLILLRHAKSDWQGRQGDLDRPLAARGLRQAPQAGERLARLVSRIDLAVVSPAARARATWELVAAELPAVPPSRIDDRVYAATGGELLDVVRALPDEAHAVVLVGHNPGFEELVARLTRMSVALPTSALAVIVWDGSWASAGQSEAALLASGRGRIRAGEDHAHEEGERGGRERALHEGDDEGANDDYGDHRLPAAYQEAEDDGRRMPAVPRPGSGWWVRIRAAGCTGSWHPSPSGAAWTGRLGTLRDGWPARAASRPARTSD</sequence>
<evidence type="ECO:0000313" key="3">
    <source>
        <dbReference type="EMBL" id="TFC97655.1"/>
    </source>
</evidence>
<keyword evidence="4" id="KW-1185">Reference proteome</keyword>
<dbReference type="InterPro" id="IPR051021">
    <property type="entry name" value="Mito_Ser/Thr_phosphatase"/>
</dbReference>
<feature type="region of interest" description="Disordered" evidence="2">
    <location>
        <begin position="164"/>
        <end position="194"/>
    </location>
</feature>
<protein>
    <submittedName>
        <fullName evidence="3">Histidine phosphatase family protein</fullName>
    </submittedName>
</protein>
<comment type="caution">
    <text evidence="3">The sequence shown here is derived from an EMBL/GenBank/DDBJ whole genome shotgun (WGS) entry which is preliminary data.</text>
</comment>
<accession>A0ABY2IYP3</accession>
<dbReference type="CDD" id="cd07067">
    <property type="entry name" value="HP_PGM_like"/>
    <property type="match status" value="1"/>
</dbReference>
<name>A0ABY2IYP3_9MICO</name>
<dbReference type="InterPro" id="IPR029033">
    <property type="entry name" value="His_PPase_superfam"/>
</dbReference>
<evidence type="ECO:0000256" key="2">
    <source>
        <dbReference type="SAM" id="MobiDB-lite"/>
    </source>
</evidence>
<evidence type="ECO:0000313" key="4">
    <source>
        <dbReference type="Proteomes" id="UP000298355"/>
    </source>
</evidence>
<evidence type="ECO:0000256" key="1">
    <source>
        <dbReference type="ARBA" id="ARBA00022801"/>
    </source>
</evidence>
<dbReference type="Gene3D" id="3.40.50.1240">
    <property type="entry name" value="Phosphoglycerate mutase-like"/>
    <property type="match status" value="1"/>
</dbReference>
<dbReference type="SUPFAM" id="SSF53254">
    <property type="entry name" value="Phosphoglycerate mutase-like"/>
    <property type="match status" value="1"/>
</dbReference>
<dbReference type="SMART" id="SM00855">
    <property type="entry name" value="PGAM"/>
    <property type="match status" value="1"/>
</dbReference>
<gene>
    <name evidence="3" type="ORF">E3O65_10310</name>
</gene>
<feature type="compositionally biased region" description="Basic and acidic residues" evidence="2">
    <location>
        <begin position="164"/>
        <end position="182"/>
    </location>
</feature>
<dbReference type="InterPro" id="IPR013078">
    <property type="entry name" value="His_Pase_superF_clade-1"/>
</dbReference>
<dbReference type="Pfam" id="PF00300">
    <property type="entry name" value="His_Phos_1"/>
    <property type="match status" value="1"/>
</dbReference>
<dbReference type="EMBL" id="SOGJ01000023">
    <property type="protein sequence ID" value="TFC97655.1"/>
    <property type="molecule type" value="Genomic_DNA"/>
</dbReference>
<reference evidence="3 4" key="1">
    <citation type="submission" date="2019-03" db="EMBL/GenBank/DDBJ databases">
        <title>Genomics of glacier-inhabiting Cryobacterium strains.</title>
        <authorList>
            <person name="Liu Q."/>
            <person name="Xin Y.-H."/>
        </authorList>
    </citation>
    <scope>NUCLEOTIDE SEQUENCE [LARGE SCALE GENOMIC DNA]</scope>
    <source>
        <strain evidence="3 4">TMT4-23</strain>
    </source>
</reference>
<keyword evidence="1" id="KW-0378">Hydrolase</keyword>
<dbReference type="PANTHER" id="PTHR20935:SF1">
    <property type="entry name" value="SLL1549 PROTEIN"/>
    <property type="match status" value="1"/>
</dbReference>
<organism evidence="3 4">
    <name type="scientific">Cryobacterium breve</name>
    <dbReference type="NCBI Taxonomy" id="1259258"/>
    <lineage>
        <taxon>Bacteria</taxon>
        <taxon>Bacillati</taxon>
        <taxon>Actinomycetota</taxon>
        <taxon>Actinomycetes</taxon>
        <taxon>Micrococcales</taxon>
        <taxon>Microbacteriaceae</taxon>
        <taxon>Cryobacterium</taxon>
    </lineage>
</organism>
<dbReference type="PANTHER" id="PTHR20935">
    <property type="entry name" value="PHOSPHOGLYCERATE MUTASE-RELATED"/>
    <property type="match status" value="1"/>
</dbReference>